<keyword evidence="2" id="KW-1185">Reference proteome</keyword>
<dbReference type="Proteomes" id="UP001162483">
    <property type="component" value="Unassembled WGS sequence"/>
</dbReference>
<organism evidence="1 2">
    <name type="scientific">Staurois parvus</name>
    <dbReference type="NCBI Taxonomy" id="386267"/>
    <lineage>
        <taxon>Eukaryota</taxon>
        <taxon>Metazoa</taxon>
        <taxon>Chordata</taxon>
        <taxon>Craniata</taxon>
        <taxon>Vertebrata</taxon>
        <taxon>Euteleostomi</taxon>
        <taxon>Amphibia</taxon>
        <taxon>Batrachia</taxon>
        <taxon>Anura</taxon>
        <taxon>Neobatrachia</taxon>
        <taxon>Ranoidea</taxon>
        <taxon>Ranidae</taxon>
        <taxon>Staurois</taxon>
    </lineage>
</organism>
<name>A0ABN9FZM5_9NEOB</name>
<evidence type="ECO:0000313" key="2">
    <source>
        <dbReference type="Proteomes" id="UP001162483"/>
    </source>
</evidence>
<feature type="non-terminal residue" evidence="1">
    <location>
        <position position="70"/>
    </location>
</feature>
<reference evidence="1" key="1">
    <citation type="submission" date="2023-05" db="EMBL/GenBank/DDBJ databases">
        <authorList>
            <person name="Stuckert A."/>
        </authorList>
    </citation>
    <scope>NUCLEOTIDE SEQUENCE</scope>
</reference>
<comment type="caution">
    <text evidence="1">The sequence shown here is derived from an EMBL/GenBank/DDBJ whole genome shotgun (WGS) entry which is preliminary data.</text>
</comment>
<evidence type="ECO:0000313" key="1">
    <source>
        <dbReference type="EMBL" id="CAI9602394.1"/>
    </source>
</evidence>
<gene>
    <name evidence="1" type="ORF">SPARVUS_LOCUS13134929</name>
</gene>
<protein>
    <submittedName>
        <fullName evidence="1">Uncharacterized protein</fullName>
    </submittedName>
</protein>
<proteinExistence type="predicted"/>
<sequence length="70" mass="8176">MSCQSALMKVKENPKFWTNTRTQIEEKSSNRDASSCGTGDMLGFPHFRGISSHFLFWLWDRVKVNFPYKT</sequence>
<accession>A0ABN9FZM5</accession>
<dbReference type="EMBL" id="CATNWA010017682">
    <property type="protein sequence ID" value="CAI9602394.1"/>
    <property type="molecule type" value="Genomic_DNA"/>
</dbReference>